<reference evidence="2 3" key="1">
    <citation type="journal article" date="2003" name="Int. J. Syst. Evol. Microbiol.">
        <title>Virgibacillus carmonensis sp. nov., Virgibacillus necropolis sp. nov. and Virgibacillus picturae sp. nov., three novel species isolated from deteriorated mural paintings, transfer of the species of the genus salibacillus to Virgibacillus, as Virgibacillus marismortui comb. nov. and Virgibacillus salexigens comb. nov., and emended description of the genus Virgibacillus.</title>
        <authorList>
            <person name="Heyrman J."/>
            <person name="Logan N.A."/>
            <person name="Busse H.J."/>
            <person name="Balcaen A."/>
            <person name="Lebbe L."/>
            <person name="Rodriguez-Diaz M."/>
            <person name="Swings J."/>
            <person name="De Vos P."/>
        </authorList>
    </citation>
    <scope>NUCLEOTIDE SEQUENCE [LARGE SCALE GENOMIC DNA]</scope>
    <source>
        <strain evidence="2 3">LMG 19488</strain>
    </source>
</reference>
<comment type="similarity">
    <text evidence="1">Belongs to the proline racemase family.</text>
</comment>
<dbReference type="InterPro" id="IPR008794">
    <property type="entry name" value="Pro_racemase_fam"/>
</dbReference>
<dbReference type="PANTHER" id="PTHR33442:SF1">
    <property type="entry name" value="TRANS-3-HYDROXY-L-PROLINE DEHYDRATASE"/>
    <property type="match status" value="1"/>
</dbReference>
<dbReference type="GO" id="GO:0047580">
    <property type="term" value="F:4-hydroxyproline epimerase activity"/>
    <property type="evidence" value="ECO:0007669"/>
    <property type="project" value="TreeGrafter"/>
</dbReference>
<protein>
    <submittedName>
        <fullName evidence="2">Proline racemase</fullName>
    </submittedName>
</protein>
<name>A0A221MAD2_9BACI</name>
<dbReference type="SUPFAM" id="SSF54506">
    <property type="entry name" value="Diaminopimelate epimerase-like"/>
    <property type="match status" value="1"/>
</dbReference>
<dbReference type="EMBL" id="CP022437">
    <property type="protein sequence ID" value="ASN04560.1"/>
    <property type="molecule type" value="Genomic_DNA"/>
</dbReference>
<dbReference type="RefSeq" id="WP_089531411.1">
    <property type="nucleotide sequence ID" value="NZ_CP022437.1"/>
</dbReference>
<dbReference type="Pfam" id="PF05544">
    <property type="entry name" value="Pro_racemase"/>
    <property type="match status" value="1"/>
</dbReference>
<gene>
    <name evidence="2" type="ORF">CFK40_05810</name>
</gene>
<sequence length="306" mass="34878">MHFEKMFTTIDTHVAGEAFRIVVQSTINLSEQEIKLNHDLLQGKFQYEKEFLLNEPRGHRGMNGCIVIPSKVADYGLLFFNHDSKIQFKYGGLVASITAMLETGNLFPNESEQYKVETVNGIYTVKAKFDKQEVTTVYFESDRCHVVEKTPEYCLVEVDGSRKYLVFELPDSLSEINLEQLSSINRWGRKATERTTKKDRLFDGIIISEPINVATNEVRSVTFEKDGTILRSPGIDSTLAIFTARLIKSDQHVQLTNRSIFDSLVAAKLIPETDHRFSIETQGFTTGMHQFIYDQTDPLKSGFLLK</sequence>
<accession>A0A221MAD2</accession>
<evidence type="ECO:0000313" key="3">
    <source>
        <dbReference type="Proteomes" id="UP000204391"/>
    </source>
</evidence>
<evidence type="ECO:0000256" key="1">
    <source>
        <dbReference type="ARBA" id="ARBA00007529"/>
    </source>
</evidence>
<organism evidence="2 3">
    <name type="scientific">Virgibacillus necropolis</name>
    <dbReference type="NCBI Taxonomy" id="163877"/>
    <lineage>
        <taxon>Bacteria</taxon>
        <taxon>Bacillati</taxon>
        <taxon>Bacillota</taxon>
        <taxon>Bacilli</taxon>
        <taxon>Bacillales</taxon>
        <taxon>Bacillaceae</taxon>
        <taxon>Virgibacillus</taxon>
    </lineage>
</organism>
<evidence type="ECO:0000313" key="2">
    <source>
        <dbReference type="EMBL" id="ASN04560.1"/>
    </source>
</evidence>
<dbReference type="PANTHER" id="PTHR33442">
    <property type="entry name" value="TRANS-3-HYDROXY-L-PROLINE DEHYDRATASE"/>
    <property type="match status" value="1"/>
</dbReference>
<dbReference type="AlphaFoldDB" id="A0A221MAD2"/>
<keyword evidence="3" id="KW-1185">Reference proteome</keyword>
<proteinExistence type="inferred from homology"/>
<dbReference type="Gene3D" id="3.10.310.10">
    <property type="entry name" value="Diaminopimelate Epimerase, Chain A, domain 1"/>
    <property type="match status" value="2"/>
</dbReference>
<dbReference type="OrthoDB" id="181267at2"/>
<dbReference type="Proteomes" id="UP000204391">
    <property type="component" value="Chromosome"/>
</dbReference>
<dbReference type="KEGG" id="vne:CFK40_05810"/>